<evidence type="ECO:0000256" key="3">
    <source>
        <dbReference type="ARBA" id="ARBA00022989"/>
    </source>
</evidence>
<keyword evidence="3 5" id="KW-1133">Transmembrane helix</keyword>
<dbReference type="Proteomes" id="UP001318040">
    <property type="component" value="Chromosome 12"/>
</dbReference>
<feature type="transmembrane region" description="Helical" evidence="5">
    <location>
        <begin position="32"/>
        <end position="52"/>
    </location>
</feature>
<evidence type="ECO:0000256" key="1">
    <source>
        <dbReference type="ARBA" id="ARBA00004141"/>
    </source>
</evidence>
<evidence type="ECO:0000256" key="2">
    <source>
        <dbReference type="ARBA" id="ARBA00022692"/>
    </source>
</evidence>
<organism evidence="6 7">
    <name type="scientific">Petromyzon marinus</name>
    <name type="common">Sea lamprey</name>
    <dbReference type="NCBI Taxonomy" id="7757"/>
    <lineage>
        <taxon>Eukaryota</taxon>
        <taxon>Metazoa</taxon>
        <taxon>Chordata</taxon>
        <taxon>Craniata</taxon>
        <taxon>Vertebrata</taxon>
        <taxon>Cyclostomata</taxon>
        <taxon>Hyperoartia</taxon>
        <taxon>Petromyzontiformes</taxon>
        <taxon>Petromyzontidae</taxon>
        <taxon>Petromyzon</taxon>
    </lineage>
</organism>
<gene>
    <name evidence="7" type="primary">TMEM241</name>
</gene>
<dbReference type="KEGG" id="pmrn:116941506"/>
<feature type="transmembrane region" description="Helical" evidence="5">
    <location>
        <begin position="98"/>
        <end position="117"/>
    </location>
</feature>
<dbReference type="GO" id="GO:0016020">
    <property type="term" value="C:membrane"/>
    <property type="evidence" value="ECO:0007669"/>
    <property type="project" value="UniProtKB-SubCell"/>
</dbReference>
<evidence type="ECO:0000313" key="7">
    <source>
        <dbReference type="RefSeq" id="XP_032808528.1"/>
    </source>
</evidence>
<sequence length="329" mass="35661">MQWRHLATALLLCSLYVASILTNKYVLSVLKFTYPTLFQGWQTLIGGLLLHAGWRLGYLELSTLSGTVVVSWFPGALLYVAVIYAGSRALSLLPVPTFLLLQNASEVVLCLCSAVLCREKIPLVRLTSLLLITLSSGGLLFCDVQFDPGGYVWALLHFVCAGIYKAFSYEHSKSQSLSELDQQYLNYIVSVVALLPSSHPLGDLLGAAEFPFLYFYRFHTGCLASGILGFLFVVTGDRLKACISSADFSMWLLAGKMYACALSTVLFETTLTTWMGICLLLGLVSEVLLTLGDKWQEGGSDCLGVSSSLQQKASLATSGIGSQGTSKVV</sequence>
<dbReference type="InterPro" id="IPR050186">
    <property type="entry name" value="TPT_transporter"/>
</dbReference>
<reference evidence="7" key="1">
    <citation type="submission" date="2025-08" db="UniProtKB">
        <authorList>
            <consortium name="RefSeq"/>
        </authorList>
    </citation>
    <scope>IDENTIFICATION</scope>
    <source>
        <tissue evidence="7">Sperm</tissue>
    </source>
</reference>
<keyword evidence="4 5" id="KW-0472">Membrane</keyword>
<feature type="transmembrane region" description="Helical" evidence="5">
    <location>
        <begin position="214"/>
        <end position="236"/>
    </location>
</feature>
<evidence type="ECO:0000313" key="6">
    <source>
        <dbReference type="Proteomes" id="UP001318040"/>
    </source>
</evidence>
<evidence type="ECO:0000256" key="4">
    <source>
        <dbReference type="ARBA" id="ARBA00023136"/>
    </source>
</evidence>
<dbReference type="GeneID" id="116941506"/>
<protein>
    <submittedName>
        <fullName evidence="7">Transmembrane protein 241 isoform X1</fullName>
    </submittedName>
</protein>
<feature type="transmembrane region" description="Helical" evidence="5">
    <location>
        <begin position="273"/>
        <end position="291"/>
    </location>
</feature>
<feature type="transmembrane region" description="Helical" evidence="5">
    <location>
        <begin position="248"/>
        <end position="267"/>
    </location>
</feature>
<dbReference type="CTD" id="85019"/>
<dbReference type="RefSeq" id="XP_032808528.1">
    <property type="nucleotide sequence ID" value="XM_032952637.1"/>
</dbReference>
<evidence type="ECO:0000256" key="5">
    <source>
        <dbReference type="SAM" id="Phobius"/>
    </source>
</evidence>
<accession>A0AAJ7SZJ1</accession>
<keyword evidence="2 5" id="KW-0812">Transmembrane</keyword>
<proteinExistence type="predicted"/>
<keyword evidence="6" id="KW-1185">Reference proteome</keyword>
<name>A0AAJ7SZJ1_PETMA</name>
<feature type="transmembrane region" description="Helical" evidence="5">
    <location>
        <begin position="64"/>
        <end position="86"/>
    </location>
</feature>
<comment type="subcellular location">
    <subcellularLocation>
        <location evidence="1">Membrane</location>
        <topology evidence="1">Multi-pass membrane protein</topology>
    </subcellularLocation>
</comment>
<dbReference type="AlphaFoldDB" id="A0AAJ7SZJ1"/>
<dbReference type="PANTHER" id="PTHR11132">
    <property type="entry name" value="SOLUTE CARRIER FAMILY 35"/>
    <property type="match status" value="1"/>
</dbReference>
<feature type="transmembrane region" description="Helical" evidence="5">
    <location>
        <begin position="129"/>
        <end position="146"/>
    </location>
</feature>